<feature type="compositionally biased region" description="Basic and acidic residues" evidence="1">
    <location>
        <begin position="132"/>
        <end position="147"/>
    </location>
</feature>
<evidence type="ECO:0000313" key="2">
    <source>
        <dbReference type="EMBL" id="KAF9945150.1"/>
    </source>
</evidence>
<evidence type="ECO:0000256" key="1">
    <source>
        <dbReference type="SAM" id="MobiDB-lite"/>
    </source>
</evidence>
<gene>
    <name evidence="2" type="ORF">BGZ70_004012</name>
</gene>
<evidence type="ECO:0000313" key="3">
    <source>
        <dbReference type="Proteomes" id="UP000738359"/>
    </source>
</evidence>
<dbReference type="EMBL" id="JAAAHY010002174">
    <property type="protein sequence ID" value="KAF9945150.1"/>
    <property type="molecule type" value="Genomic_DNA"/>
</dbReference>
<dbReference type="AlphaFoldDB" id="A0A9P6IRI4"/>
<organism evidence="2 3">
    <name type="scientific">Mortierella alpina</name>
    <name type="common">Oleaginous fungus</name>
    <name type="synonym">Mortierella renispora</name>
    <dbReference type="NCBI Taxonomy" id="64518"/>
    <lineage>
        <taxon>Eukaryota</taxon>
        <taxon>Fungi</taxon>
        <taxon>Fungi incertae sedis</taxon>
        <taxon>Mucoromycota</taxon>
        <taxon>Mortierellomycotina</taxon>
        <taxon>Mortierellomycetes</taxon>
        <taxon>Mortierellales</taxon>
        <taxon>Mortierellaceae</taxon>
        <taxon>Mortierella</taxon>
    </lineage>
</organism>
<sequence length="147" mass="16840">DESNSAKSLVALVQQLTLDPHDEKPDPSALDRIREQYRPPHGKQEDSTSGDKPDLEQLQPTLDGSHRESRDQQRPDQPSQQQQQPAGTELSEAVLEKLEILQRYEARFPGEKNKKELRRESSSRNSGSIRSDSNDRNANTKKDRERR</sequence>
<keyword evidence="3" id="KW-1185">Reference proteome</keyword>
<feature type="compositionally biased region" description="Basic and acidic residues" evidence="1">
    <location>
        <begin position="94"/>
        <end position="122"/>
    </location>
</feature>
<dbReference type="OrthoDB" id="1926336at2759"/>
<feature type="region of interest" description="Disordered" evidence="1">
    <location>
        <begin position="15"/>
        <end position="147"/>
    </location>
</feature>
<reference evidence="2" key="1">
    <citation type="journal article" date="2020" name="Fungal Divers.">
        <title>Resolving the Mortierellaceae phylogeny through synthesis of multi-gene phylogenetics and phylogenomics.</title>
        <authorList>
            <person name="Vandepol N."/>
            <person name="Liber J."/>
            <person name="Desiro A."/>
            <person name="Na H."/>
            <person name="Kennedy M."/>
            <person name="Barry K."/>
            <person name="Grigoriev I.V."/>
            <person name="Miller A.N."/>
            <person name="O'Donnell K."/>
            <person name="Stajich J.E."/>
            <person name="Bonito G."/>
        </authorList>
    </citation>
    <scope>NUCLEOTIDE SEQUENCE</scope>
    <source>
        <strain evidence="2">CK1249</strain>
    </source>
</reference>
<feature type="compositionally biased region" description="Basic and acidic residues" evidence="1">
    <location>
        <begin position="64"/>
        <end position="74"/>
    </location>
</feature>
<accession>A0A9P6IRI4</accession>
<dbReference type="Proteomes" id="UP000738359">
    <property type="component" value="Unassembled WGS sequence"/>
</dbReference>
<feature type="non-terminal residue" evidence="2">
    <location>
        <position position="1"/>
    </location>
</feature>
<protein>
    <submittedName>
        <fullName evidence="2">Uncharacterized protein</fullName>
    </submittedName>
</protein>
<proteinExistence type="predicted"/>
<comment type="caution">
    <text evidence="2">The sequence shown here is derived from an EMBL/GenBank/DDBJ whole genome shotgun (WGS) entry which is preliminary data.</text>
</comment>
<feature type="non-terminal residue" evidence="2">
    <location>
        <position position="147"/>
    </location>
</feature>
<name>A0A9P6IRI4_MORAP</name>
<feature type="compositionally biased region" description="Low complexity" evidence="1">
    <location>
        <begin position="75"/>
        <end position="84"/>
    </location>
</feature>
<feature type="compositionally biased region" description="Basic and acidic residues" evidence="1">
    <location>
        <begin position="19"/>
        <end position="55"/>
    </location>
</feature>